<dbReference type="CDD" id="cd03255">
    <property type="entry name" value="ABC_MJ0796_LolCDE_FtsE"/>
    <property type="match status" value="1"/>
</dbReference>
<dbReference type="PANTHER" id="PTHR24220">
    <property type="entry name" value="IMPORT ATP-BINDING PROTEIN"/>
    <property type="match status" value="1"/>
</dbReference>
<dbReference type="InterPro" id="IPR003593">
    <property type="entry name" value="AAA+_ATPase"/>
</dbReference>
<dbReference type="GO" id="GO:0016887">
    <property type="term" value="F:ATP hydrolysis activity"/>
    <property type="evidence" value="ECO:0007669"/>
    <property type="project" value="InterPro"/>
</dbReference>
<dbReference type="InterPro" id="IPR017871">
    <property type="entry name" value="ABC_transporter-like_CS"/>
</dbReference>
<accession>A0A1F7WED8</accession>
<dbReference type="Gene3D" id="3.40.50.300">
    <property type="entry name" value="P-loop containing nucleotide triphosphate hydrolases"/>
    <property type="match status" value="1"/>
</dbReference>
<dbReference type="FunFam" id="3.40.50.300:FF:000032">
    <property type="entry name" value="Export ABC transporter ATP-binding protein"/>
    <property type="match status" value="1"/>
</dbReference>
<dbReference type="GO" id="GO:0005524">
    <property type="term" value="F:ATP binding"/>
    <property type="evidence" value="ECO:0007669"/>
    <property type="project" value="UniProtKB-KW"/>
</dbReference>
<dbReference type="STRING" id="1802424.A2480_00400"/>
<dbReference type="PROSITE" id="PS50893">
    <property type="entry name" value="ABC_TRANSPORTER_2"/>
    <property type="match status" value="1"/>
</dbReference>
<evidence type="ECO:0000256" key="2">
    <source>
        <dbReference type="ARBA" id="ARBA00022741"/>
    </source>
</evidence>
<keyword evidence="1" id="KW-0813">Transport</keyword>
<dbReference type="GO" id="GO:0022857">
    <property type="term" value="F:transmembrane transporter activity"/>
    <property type="evidence" value="ECO:0007669"/>
    <property type="project" value="UniProtKB-ARBA"/>
</dbReference>
<dbReference type="SMART" id="SM00382">
    <property type="entry name" value="AAA"/>
    <property type="match status" value="1"/>
</dbReference>
<dbReference type="InterPro" id="IPR017911">
    <property type="entry name" value="MacB-like_ATP-bd"/>
</dbReference>
<evidence type="ECO:0000256" key="3">
    <source>
        <dbReference type="ARBA" id="ARBA00022840"/>
    </source>
</evidence>
<evidence type="ECO:0000313" key="5">
    <source>
        <dbReference type="EMBL" id="OGM01150.1"/>
    </source>
</evidence>
<dbReference type="GO" id="GO:0098796">
    <property type="term" value="C:membrane protein complex"/>
    <property type="evidence" value="ECO:0007669"/>
    <property type="project" value="UniProtKB-ARBA"/>
</dbReference>
<dbReference type="EMBL" id="MGFG01000016">
    <property type="protein sequence ID" value="OGM01150.1"/>
    <property type="molecule type" value="Genomic_DNA"/>
</dbReference>
<organism evidence="5 6">
    <name type="scientific">Candidatus Uhrbacteria bacterium RIFOXYC2_FULL_47_19</name>
    <dbReference type="NCBI Taxonomy" id="1802424"/>
    <lineage>
        <taxon>Bacteria</taxon>
        <taxon>Candidatus Uhriibacteriota</taxon>
    </lineage>
</organism>
<dbReference type="InterPro" id="IPR027417">
    <property type="entry name" value="P-loop_NTPase"/>
</dbReference>
<keyword evidence="2" id="KW-0547">Nucleotide-binding</keyword>
<dbReference type="PROSITE" id="PS00211">
    <property type="entry name" value="ABC_TRANSPORTER_1"/>
    <property type="match status" value="1"/>
</dbReference>
<dbReference type="InterPro" id="IPR015854">
    <property type="entry name" value="ABC_transpr_LolD-like"/>
</dbReference>
<sequence>MEDLIRFEGVTKEYTQGEIIIQALRGVDLNIKKGEFVSVMGPSGCGKSTLMHILGFLARPTGGKYFFEERDSTEFTDDELALTRNQGIGFIFQSFNLLPRTSVLENVLLPTNYSINADREAVRKTALQLLETVGLSHRLNNNPNQLSGGEQQRVAIARSLINSPSLILADEPTGNLDSKATGEIMDILTGLHQQGNTILMVTHEDYLSEFTDRTIRMKDGQIVS</sequence>
<dbReference type="InterPro" id="IPR003439">
    <property type="entry name" value="ABC_transporter-like_ATP-bd"/>
</dbReference>
<dbReference type="PANTHER" id="PTHR24220:SF86">
    <property type="entry name" value="ABC TRANSPORTER ABCH.1"/>
    <property type="match status" value="1"/>
</dbReference>
<dbReference type="SUPFAM" id="SSF52540">
    <property type="entry name" value="P-loop containing nucleoside triphosphate hydrolases"/>
    <property type="match status" value="1"/>
</dbReference>
<protein>
    <submittedName>
        <fullName evidence="5">Macrolide ABC transporter ATP-binding protein</fullName>
    </submittedName>
</protein>
<dbReference type="Proteomes" id="UP000176988">
    <property type="component" value="Unassembled WGS sequence"/>
</dbReference>
<keyword evidence="3 5" id="KW-0067">ATP-binding</keyword>
<proteinExistence type="predicted"/>
<dbReference type="GO" id="GO:0005886">
    <property type="term" value="C:plasma membrane"/>
    <property type="evidence" value="ECO:0007669"/>
    <property type="project" value="TreeGrafter"/>
</dbReference>
<name>A0A1F7WED8_9BACT</name>
<reference evidence="5 6" key="1">
    <citation type="journal article" date="2016" name="Nat. Commun.">
        <title>Thousands of microbial genomes shed light on interconnected biogeochemical processes in an aquifer system.</title>
        <authorList>
            <person name="Anantharaman K."/>
            <person name="Brown C.T."/>
            <person name="Hug L.A."/>
            <person name="Sharon I."/>
            <person name="Castelle C.J."/>
            <person name="Probst A.J."/>
            <person name="Thomas B.C."/>
            <person name="Singh A."/>
            <person name="Wilkins M.J."/>
            <person name="Karaoz U."/>
            <person name="Brodie E.L."/>
            <person name="Williams K.H."/>
            <person name="Hubbard S.S."/>
            <person name="Banfield J.F."/>
        </authorList>
    </citation>
    <scope>NUCLEOTIDE SEQUENCE [LARGE SCALE GENOMIC DNA]</scope>
</reference>
<dbReference type="Pfam" id="PF00005">
    <property type="entry name" value="ABC_tran"/>
    <property type="match status" value="1"/>
</dbReference>
<evidence type="ECO:0000313" key="6">
    <source>
        <dbReference type="Proteomes" id="UP000176988"/>
    </source>
</evidence>
<comment type="caution">
    <text evidence="5">The sequence shown here is derived from an EMBL/GenBank/DDBJ whole genome shotgun (WGS) entry which is preliminary data.</text>
</comment>
<gene>
    <name evidence="5" type="ORF">A2480_00400</name>
</gene>
<evidence type="ECO:0000259" key="4">
    <source>
        <dbReference type="PROSITE" id="PS50893"/>
    </source>
</evidence>
<evidence type="ECO:0000256" key="1">
    <source>
        <dbReference type="ARBA" id="ARBA00022448"/>
    </source>
</evidence>
<feature type="domain" description="ABC transporter" evidence="4">
    <location>
        <begin position="5"/>
        <end position="223"/>
    </location>
</feature>
<dbReference type="AlphaFoldDB" id="A0A1F7WED8"/>